<evidence type="ECO:0000259" key="1">
    <source>
        <dbReference type="Pfam" id="PF00881"/>
    </source>
</evidence>
<dbReference type="CDD" id="cd02142">
    <property type="entry name" value="McbC_SagB-like_oxidoreductase"/>
    <property type="match status" value="1"/>
</dbReference>
<dbReference type="EMBL" id="JBHSQO010000027">
    <property type="protein sequence ID" value="MFC6092349.1"/>
    <property type="molecule type" value="Genomic_DNA"/>
</dbReference>
<dbReference type="RefSeq" id="WP_380638639.1">
    <property type="nucleotide sequence ID" value="NZ_JBHSQO010000027.1"/>
</dbReference>
<protein>
    <submittedName>
        <fullName evidence="2">SagB/ThcOx family dehydrogenase</fullName>
    </submittedName>
</protein>
<reference evidence="3" key="1">
    <citation type="journal article" date="2019" name="Int. J. Syst. Evol. Microbiol.">
        <title>The Global Catalogue of Microorganisms (GCM) 10K type strain sequencing project: providing services to taxonomists for standard genome sequencing and annotation.</title>
        <authorList>
            <consortium name="The Broad Institute Genomics Platform"/>
            <consortium name="The Broad Institute Genome Sequencing Center for Infectious Disease"/>
            <person name="Wu L."/>
            <person name="Ma J."/>
        </authorList>
    </citation>
    <scope>NUCLEOTIDE SEQUENCE [LARGE SCALE GENOMIC DNA]</scope>
    <source>
        <strain evidence="3">CGMCC 4.7246</strain>
    </source>
</reference>
<dbReference type="PANTHER" id="PTHR43745:SF2">
    <property type="entry name" value="NITROREDUCTASE MJ1384-RELATED"/>
    <property type="match status" value="1"/>
</dbReference>
<dbReference type="Gene3D" id="3.40.109.10">
    <property type="entry name" value="NADH Oxidase"/>
    <property type="match status" value="1"/>
</dbReference>
<dbReference type="PANTHER" id="PTHR43745">
    <property type="entry name" value="NITROREDUCTASE MJ1384-RELATED"/>
    <property type="match status" value="1"/>
</dbReference>
<name>A0ABW1P9U5_9PSEU</name>
<dbReference type="Pfam" id="PF00881">
    <property type="entry name" value="Nitroreductase"/>
    <property type="match status" value="1"/>
</dbReference>
<sequence>MVAEVLTAFDDWVEPPNALEHSLELPAGGFTAEEGTRMGADQDRVGRAPFLVVLTAVIDRMYSKYRTPRCYRVSLLNAGHLGQTFVLTATALGLGPAQTGAFRDTLVADRFGLDNVGHTPLYPLAAGWPHPEPQGVPPVAGLETFRRNRLPAEPPLTGR</sequence>
<dbReference type="Proteomes" id="UP001596220">
    <property type="component" value="Unassembled WGS sequence"/>
</dbReference>
<dbReference type="SUPFAM" id="SSF55469">
    <property type="entry name" value="FMN-dependent nitroreductase-like"/>
    <property type="match status" value="1"/>
</dbReference>
<feature type="domain" description="Nitroreductase" evidence="1">
    <location>
        <begin position="36"/>
        <end position="128"/>
    </location>
</feature>
<accession>A0ABW1P9U5</accession>
<comment type="caution">
    <text evidence="2">The sequence shown here is derived from an EMBL/GenBank/DDBJ whole genome shotgun (WGS) entry which is preliminary data.</text>
</comment>
<dbReference type="InterPro" id="IPR000415">
    <property type="entry name" value="Nitroreductase-like"/>
</dbReference>
<dbReference type="InterPro" id="IPR052544">
    <property type="entry name" value="Bacteriocin_Proc_Enz"/>
</dbReference>
<evidence type="ECO:0000313" key="2">
    <source>
        <dbReference type="EMBL" id="MFC6092349.1"/>
    </source>
</evidence>
<evidence type="ECO:0000313" key="3">
    <source>
        <dbReference type="Proteomes" id="UP001596220"/>
    </source>
</evidence>
<proteinExistence type="predicted"/>
<dbReference type="InterPro" id="IPR029479">
    <property type="entry name" value="Nitroreductase"/>
</dbReference>
<keyword evidence="3" id="KW-1185">Reference proteome</keyword>
<organism evidence="2 3">
    <name type="scientific">Saccharothrix lopnurensis</name>
    <dbReference type="NCBI Taxonomy" id="1670621"/>
    <lineage>
        <taxon>Bacteria</taxon>
        <taxon>Bacillati</taxon>
        <taxon>Actinomycetota</taxon>
        <taxon>Actinomycetes</taxon>
        <taxon>Pseudonocardiales</taxon>
        <taxon>Pseudonocardiaceae</taxon>
        <taxon>Saccharothrix</taxon>
    </lineage>
</organism>
<gene>
    <name evidence="2" type="ORF">ACFP3R_24020</name>
</gene>